<dbReference type="EMBL" id="CP157743">
    <property type="protein sequence ID" value="XBS19613.1"/>
    <property type="molecule type" value="Genomic_DNA"/>
</dbReference>
<feature type="transmembrane region" description="Helical" evidence="1">
    <location>
        <begin position="141"/>
        <end position="159"/>
    </location>
</feature>
<evidence type="ECO:0000256" key="1">
    <source>
        <dbReference type="SAM" id="Phobius"/>
    </source>
</evidence>
<keyword evidence="1" id="KW-0812">Transmembrane</keyword>
<keyword evidence="3" id="KW-1185">Reference proteome</keyword>
<evidence type="ECO:0000313" key="3">
    <source>
        <dbReference type="Proteomes" id="UP001225378"/>
    </source>
</evidence>
<dbReference type="Proteomes" id="UP001225378">
    <property type="component" value="Chromosome"/>
</dbReference>
<proteinExistence type="predicted"/>
<keyword evidence="1" id="KW-1133">Transmembrane helix</keyword>
<feature type="transmembrane region" description="Helical" evidence="1">
    <location>
        <begin position="171"/>
        <end position="193"/>
    </location>
</feature>
<feature type="transmembrane region" description="Helical" evidence="1">
    <location>
        <begin position="73"/>
        <end position="96"/>
    </location>
</feature>
<organism evidence="2 3">
    <name type="scientific">Methylomarinum roseum</name>
    <dbReference type="NCBI Taxonomy" id="3067653"/>
    <lineage>
        <taxon>Bacteria</taxon>
        <taxon>Pseudomonadati</taxon>
        <taxon>Pseudomonadota</taxon>
        <taxon>Gammaproteobacteria</taxon>
        <taxon>Methylococcales</taxon>
        <taxon>Methylococcaceae</taxon>
        <taxon>Methylomarinum</taxon>
    </lineage>
</organism>
<sequence>MSKSLLLSAGISGIAAAILLSLIQILWVTPLILQAETFETTLSSASDLSADAIAGHEHLDEAWQPEDGWQRTLATVSGNILMAIGFASMLTGAYCLRKPSRWTNGLAWGLAGYAVFFLAPSLGLPPELPGAESAELVARQYWWLATVCATAAGLGLLFLQNHKVLKWAGALLIFLPHAIGAPQPAIATSLAPAALEAQFVQATSLGNLLFWLALGGLSAALAIRFEPKKQDPLSPARESAHG</sequence>
<dbReference type="RefSeq" id="WP_349431327.1">
    <property type="nucleotide sequence ID" value="NZ_CP157743.1"/>
</dbReference>
<name>A0AAU7NRK5_9GAMM</name>
<protein>
    <submittedName>
        <fullName evidence="2">CbtA family protein</fullName>
    </submittedName>
</protein>
<gene>
    <name evidence="2" type="ORF">Q9L42_014775</name>
</gene>
<accession>A0AAU7NRK5</accession>
<feature type="transmembrane region" description="Helical" evidence="1">
    <location>
        <begin position="205"/>
        <end position="223"/>
    </location>
</feature>
<reference evidence="2 3" key="1">
    <citation type="journal article" date="2024" name="Microbiology">
        <title>Methylomarinum rosea sp. nov., a novel halophilic methanotrophic bacterium from the hypersaline Lake Elton.</title>
        <authorList>
            <person name="Suleimanov R.Z."/>
            <person name="Oshkin I.Y."/>
            <person name="Danilova O.V."/>
            <person name="Suzina N.E."/>
            <person name="Dedysh S.N."/>
        </authorList>
    </citation>
    <scope>NUCLEOTIDE SEQUENCE [LARGE SCALE GENOMIC DNA]</scope>
    <source>
        <strain evidence="2 3">Ch1-1</strain>
    </source>
</reference>
<dbReference type="Pfam" id="PF09490">
    <property type="entry name" value="CbtA"/>
    <property type="match status" value="1"/>
</dbReference>
<dbReference type="NCBIfam" id="TIGR02458">
    <property type="entry name" value="CbtA"/>
    <property type="match status" value="1"/>
</dbReference>
<keyword evidence="1" id="KW-0472">Membrane</keyword>
<evidence type="ECO:0000313" key="2">
    <source>
        <dbReference type="EMBL" id="XBS19613.1"/>
    </source>
</evidence>
<feature type="transmembrane region" description="Helical" evidence="1">
    <location>
        <begin position="103"/>
        <end position="121"/>
    </location>
</feature>
<dbReference type="InterPro" id="IPR012666">
    <property type="entry name" value="CbtA_put"/>
</dbReference>
<dbReference type="KEGG" id="mech:Q9L42_014775"/>
<dbReference type="AlphaFoldDB" id="A0AAU7NRK5"/>